<keyword evidence="1" id="KW-0472">Membrane</keyword>
<comment type="caution">
    <text evidence="2">The sequence shown here is derived from an EMBL/GenBank/DDBJ whole genome shotgun (WGS) entry which is preliminary data.</text>
</comment>
<dbReference type="AlphaFoldDB" id="A0A2M9C2Y1"/>
<name>A0A2M9C2Y1_9FLAO</name>
<evidence type="ECO:0000256" key="1">
    <source>
        <dbReference type="SAM" id="Phobius"/>
    </source>
</evidence>
<keyword evidence="1" id="KW-1133">Transmembrane helix</keyword>
<dbReference type="RefSeq" id="WP_100377698.1">
    <property type="nucleotide sequence ID" value="NZ_PGFD01000002.1"/>
</dbReference>
<gene>
    <name evidence="2" type="ORF">CLV73_3086</name>
</gene>
<proteinExistence type="predicted"/>
<keyword evidence="1" id="KW-0812">Transmembrane</keyword>
<keyword evidence="3" id="KW-1185">Reference proteome</keyword>
<accession>A0A2M9C2Y1</accession>
<dbReference type="EMBL" id="PGFD01000002">
    <property type="protein sequence ID" value="PJJ64718.1"/>
    <property type="molecule type" value="Genomic_DNA"/>
</dbReference>
<dbReference type="Proteomes" id="UP000228740">
    <property type="component" value="Unassembled WGS sequence"/>
</dbReference>
<evidence type="ECO:0000313" key="2">
    <source>
        <dbReference type="EMBL" id="PJJ64718.1"/>
    </source>
</evidence>
<reference evidence="2 3" key="1">
    <citation type="submission" date="2017-11" db="EMBL/GenBank/DDBJ databases">
        <title>Genomic Encyclopedia of Archaeal and Bacterial Type Strains, Phase II (KMG-II): From Individual Species to Whole Genera.</title>
        <authorList>
            <person name="Goeker M."/>
        </authorList>
    </citation>
    <scope>NUCLEOTIDE SEQUENCE [LARGE SCALE GENOMIC DNA]</scope>
    <source>
        <strain evidence="2 3">DSM 27617</strain>
    </source>
</reference>
<organism evidence="2 3">
    <name type="scientific">Chryseobacterium geocarposphaerae</name>
    <dbReference type="NCBI Taxonomy" id="1416776"/>
    <lineage>
        <taxon>Bacteria</taxon>
        <taxon>Pseudomonadati</taxon>
        <taxon>Bacteroidota</taxon>
        <taxon>Flavobacteriia</taxon>
        <taxon>Flavobacteriales</taxon>
        <taxon>Weeksellaceae</taxon>
        <taxon>Chryseobacterium group</taxon>
        <taxon>Chryseobacterium</taxon>
    </lineage>
</organism>
<evidence type="ECO:0000313" key="3">
    <source>
        <dbReference type="Proteomes" id="UP000228740"/>
    </source>
</evidence>
<sequence length="209" mass="23751">MNTFRDNLEHQIKKQIEEREIAPSRDLWSEIELQKEKPHSKFPMNWVLMAACIILVFGLGFVLFSNSSEKNNIQNSQITKVKEVFPQEKTTEKINESTVAEPVYAEEVIRESKEPLAKTINEVQQSPKVLVEQIQKENPKDEAQVIVPEVSKISAPADKTVAQAEDAKKTPVKRKKYVDPATLLFSVEHKDVIEKTKESNVAAVDLNGR</sequence>
<protein>
    <submittedName>
        <fullName evidence="2">Uncharacterized protein</fullName>
    </submittedName>
</protein>
<dbReference type="OrthoDB" id="1247025at2"/>
<feature type="transmembrane region" description="Helical" evidence="1">
    <location>
        <begin position="46"/>
        <end position="64"/>
    </location>
</feature>